<evidence type="ECO:0000313" key="1">
    <source>
        <dbReference type="EMBL" id="THU75136.1"/>
    </source>
</evidence>
<dbReference type="EMBL" id="ML182832">
    <property type="protein sequence ID" value="THU75136.1"/>
    <property type="molecule type" value="Genomic_DNA"/>
</dbReference>
<sequence length="59" mass="6655">MTSPKFINFPSVKSVGLSKLEDTVENRGYGASQLTDALARFIVQFREPDYTPIQVEEYA</sequence>
<proteinExistence type="predicted"/>
<organism evidence="1 2">
    <name type="scientific">Dendrothele bispora (strain CBS 962.96)</name>
    <dbReference type="NCBI Taxonomy" id="1314807"/>
    <lineage>
        <taxon>Eukaryota</taxon>
        <taxon>Fungi</taxon>
        <taxon>Dikarya</taxon>
        <taxon>Basidiomycota</taxon>
        <taxon>Agaricomycotina</taxon>
        <taxon>Agaricomycetes</taxon>
        <taxon>Agaricomycetidae</taxon>
        <taxon>Agaricales</taxon>
        <taxon>Agaricales incertae sedis</taxon>
        <taxon>Dendrothele</taxon>
    </lineage>
</organism>
<dbReference type="OrthoDB" id="2756131at2759"/>
<protein>
    <submittedName>
        <fullName evidence="1">Uncharacterized protein</fullName>
    </submittedName>
</protein>
<dbReference type="AlphaFoldDB" id="A0A4S8KIA1"/>
<name>A0A4S8KIA1_DENBC</name>
<keyword evidence="2" id="KW-1185">Reference proteome</keyword>
<dbReference type="Proteomes" id="UP000297245">
    <property type="component" value="Unassembled WGS sequence"/>
</dbReference>
<accession>A0A4S8KIA1</accession>
<reference evidence="1 2" key="1">
    <citation type="journal article" date="2019" name="Nat. Ecol. Evol.">
        <title>Megaphylogeny resolves global patterns of mushroom evolution.</title>
        <authorList>
            <person name="Varga T."/>
            <person name="Krizsan K."/>
            <person name="Foldi C."/>
            <person name="Dima B."/>
            <person name="Sanchez-Garcia M."/>
            <person name="Sanchez-Ramirez S."/>
            <person name="Szollosi G.J."/>
            <person name="Szarkandi J.G."/>
            <person name="Papp V."/>
            <person name="Albert L."/>
            <person name="Andreopoulos W."/>
            <person name="Angelini C."/>
            <person name="Antonin V."/>
            <person name="Barry K.W."/>
            <person name="Bougher N.L."/>
            <person name="Buchanan P."/>
            <person name="Buyck B."/>
            <person name="Bense V."/>
            <person name="Catcheside P."/>
            <person name="Chovatia M."/>
            <person name="Cooper J."/>
            <person name="Damon W."/>
            <person name="Desjardin D."/>
            <person name="Finy P."/>
            <person name="Geml J."/>
            <person name="Haridas S."/>
            <person name="Hughes K."/>
            <person name="Justo A."/>
            <person name="Karasinski D."/>
            <person name="Kautmanova I."/>
            <person name="Kiss B."/>
            <person name="Kocsube S."/>
            <person name="Kotiranta H."/>
            <person name="LaButti K.M."/>
            <person name="Lechner B.E."/>
            <person name="Liimatainen K."/>
            <person name="Lipzen A."/>
            <person name="Lukacs Z."/>
            <person name="Mihaltcheva S."/>
            <person name="Morgado L.N."/>
            <person name="Niskanen T."/>
            <person name="Noordeloos M.E."/>
            <person name="Ohm R.A."/>
            <person name="Ortiz-Santana B."/>
            <person name="Ovrebo C."/>
            <person name="Racz N."/>
            <person name="Riley R."/>
            <person name="Savchenko A."/>
            <person name="Shiryaev A."/>
            <person name="Soop K."/>
            <person name="Spirin V."/>
            <person name="Szebenyi C."/>
            <person name="Tomsovsky M."/>
            <person name="Tulloss R.E."/>
            <person name="Uehling J."/>
            <person name="Grigoriev I.V."/>
            <person name="Vagvolgyi C."/>
            <person name="Papp T."/>
            <person name="Martin F.M."/>
            <person name="Miettinen O."/>
            <person name="Hibbett D.S."/>
            <person name="Nagy L.G."/>
        </authorList>
    </citation>
    <scope>NUCLEOTIDE SEQUENCE [LARGE SCALE GENOMIC DNA]</scope>
    <source>
        <strain evidence="1 2">CBS 962.96</strain>
    </source>
</reference>
<gene>
    <name evidence="1" type="ORF">K435DRAFT_881534</name>
</gene>
<evidence type="ECO:0000313" key="2">
    <source>
        <dbReference type="Proteomes" id="UP000297245"/>
    </source>
</evidence>